<gene>
    <name evidence="6" type="ORF">C8N45_1083</name>
</gene>
<comment type="subcellular location">
    <subcellularLocation>
        <location evidence="5">Cell membrane</location>
        <topology evidence="5">Multi-pass membrane protein</topology>
    </subcellularLocation>
    <subcellularLocation>
        <location evidence="1">Membrane</location>
        <topology evidence="1">Multi-pass membrane protein</topology>
    </subcellularLocation>
</comment>
<evidence type="ECO:0000256" key="1">
    <source>
        <dbReference type="ARBA" id="ARBA00004141"/>
    </source>
</evidence>
<reference evidence="6 7" key="1">
    <citation type="submission" date="2018-04" db="EMBL/GenBank/DDBJ databases">
        <title>Genomic Encyclopedia of Archaeal and Bacterial Type Strains, Phase II (KMG-II): from individual species to whole genera.</title>
        <authorList>
            <person name="Goeker M."/>
        </authorList>
    </citation>
    <scope>NUCLEOTIDE SEQUENCE [LARGE SCALE GENOMIC DNA]</scope>
    <source>
        <strain evidence="6 7">DSM 29955</strain>
    </source>
</reference>
<keyword evidence="5" id="KW-1003">Cell membrane</keyword>
<organism evidence="6 7">
    <name type="scientific">Yoonia sediminilitoris</name>
    <dbReference type="NCBI Taxonomy" id="1286148"/>
    <lineage>
        <taxon>Bacteria</taxon>
        <taxon>Pseudomonadati</taxon>
        <taxon>Pseudomonadota</taxon>
        <taxon>Alphaproteobacteria</taxon>
        <taxon>Rhodobacterales</taxon>
        <taxon>Paracoccaceae</taxon>
        <taxon>Yoonia</taxon>
    </lineage>
</organism>
<proteinExistence type="inferred from homology"/>
<evidence type="ECO:0000256" key="3">
    <source>
        <dbReference type="ARBA" id="ARBA00022989"/>
    </source>
</evidence>
<feature type="transmembrane region" description="Helical" evidence="5">
    <location>
        <begin position="220"/>
        <end position="243"/>
    </location>
</feature>
<feature type="transmembrane region" description="Helical" evidence="5">
    <location>
        <begin position="33"/>
        <end position="50"/>
    </location>
</feature>
<dbReference type="AlphaFoldDB" id="A0A2T6KDK8"/>
<feature type="transmembrane region" description="Helical" evidence="5">
    <location>
        <begin position="91"/>
        <end position="109"/>
    </location>
</feature>
<evidence type="ECO:0000313" key="6">
    <source>
        <dbReference type="EMBL" id="PUB13083.1"/>
    </source>
</evidence>
<comment type="caution">
    <text evidence="6">The sequence shown here is derived from an EMBL/GenBank/DDBJ whole genome shotgun (WGS) entry which is preliminary data.</text>
</comment>
<dbReference type="PANTHER" id="PTHR43483:SF3">
    <property type="entry name" value="MEMBRANE TRANSPORTER PROTEIN HI_0806-RELATED"/>
    <property type="match status" value="1"/>
</dbReference>
<feature type="transmembrane region" description="Helical" evidence="5">
    <location>
        <begin position="188"/>
        <end position="208"/>
    </location>
</feature>
<feature type="transmembrane region" description="Helical" evidence="5">
    <location>
        <begin position="116"/>
        <end position="134"/>
    </location>
</feature>
<dbReference type="RefSeq" id="WP_108386969.1">
    <property type="nucleotide sequence ID" value="NZ_QBUD01000008.1"/>
</dbReference>
<evidence type="ECO:0000256" key="4">
    <source>
        <dbReference type="ARBA" id="ARBA00023136"/>
    </source>
</evidence>
<dbReference type="OrthoDB" id="457670at2"/>
<evidence type="ECO:0000313" key="7">
    <source>
        <dbReference type="Proteomes" id="UP000244523"/>
    </source>
</evidence>
<name>A0A2T6KDK8_9RHOB</name>
<feature type="transmembrane region" description="Helical" evidence="5">
    <location>
        <begin position="255"/>
        <end position="272"/>
    </location>
</feature>
<evidence type="ECO:0000256" key="2">
    <source>
        <dbReference type="ARBA" id="ARBA00022692"/>
    </source>
</evidence>
<dbReference type="Proteomes" id="UP000244523">
    <property type="component" value="Unassembled WGS sequence"/>
</dbReference>
<feature type="transmembrane region" description="Helical" evidence="5">
    <location>
        <begin position="7"/>
        <end position="27"/>
    </location>
</feature>
<feature type="transmembrane region" description="Helical" evidence="5">
    <location>
        <begin position="57"/>
        <end position="79"/>
    </location>
</feature>
<keyword evidence="4 5" id="KW-0472">Membrane</keyword>
<dbReference type="EMBL" id="QBUD01000008">
    <property type="protein sequence ID" value="PUB13083.1"/>
    <property type="molecule type" value="Genomic_DNA"/>
</dbReference>
<dbReference type="PANTHER" id="PTHR43483">
    <property type="entry name" value="MEMBRANE TRANSPORTER PROTEIN HI_0806-RELATED"/>
    <property type="match status" value="1"/>
</dbReference>
<evidence type="ECO:0000256" key="5">
    <source>
        <dbReference type="RuleBase" id="RU363041"/>
    </source>
</evidence>
<accession>A0A2T6KDK8</accession>
<comment type="similarity">
    <text evidence="5">Belongs to the 4-toluene sulfonate uptake permease (TSUP) (TC 2.A.102) family.</text>
</comment>
<feature type="transmembrane region" description="Helical" evidence="5">
    <location>
        <begin position="154"/>
        <end position="176"/>
    </location>
</feature>
<dbReference type="Pfam" id="PF01925">
    <property type="entry name" value="TauE"/>
    <property type="match status" value="1"/>
</dbReference>
<dbReference type="GO" id="GO:0005886">
    <property type="term" value="C:plasma membrane"/>
    <property type="evidence" value="ECO:0007669"/>
    <property type="project" value="UniProtKB-SubCell"/>
</dbReference>
<keyword evidence="2 5" id="KW-0812">Transmembrane</keyword>
<keyword evidence="7" id="KW-1185">Reference proteome</keyword>
<protein>
    <recommendedName>
        <fullName evidence="5">Probable membrane transporter protein</fullName>
    </recommendedName>
</protein>
<dbReference type="InterPro" id="IPR002781">
    <property type="entry name" value="TM_pro_TauE-like"/>
</dbReference>
<sequence>MITGFSIAALLGLIGGLLITGAIAGLLAGLLGVGGGIVIVPVLIIVAELFNIPQEVAMLTVVATSLATIIPTSISSAVAHNKRGAIDRDILRGWIPAIFVGALLGGIASKTLGSDGLTLVFGSVALLVAVNLALAKPIVLTDQPPATRIGQSAIALPMGFISALMGIGGGTLAVPVMTMMSVTVHRAIATASVFGLAIAVPAVCGFIWNGLGVEGRPPASLGFVNLPATVILFSVSVLTAPIGAKLAHGLSARPLKLAFAAFLAISGARMLWKFFA</sequence>
<keyword evidence="3 5" id="KW-1133">Transmembrane helix</keyword>